<evidence type="ECO:0000256" key="2">
    <source>
        <dbReference type="SAM" id="SignalP"/>
    </source>
</evidence>
<evidence type="ECO:0000313" key="4">
    <source>
        <dbReference type="Proteomes" id="UP000067698"/>
    </source>
</evidence>
<dbReference type="InterPro" id="IPR046698">
    <property type="entry name" value="PedC-like"/>
</dbReference>
<feature type="compositionally biased region" description="Low complexity" evidence="1">
    <location>
        <begin position="31"/>
        <end position="46"/>
    </location>
</feature>
<evidence type="ECO:0000256" key="1">
    <source>
        <dbReference type="SAM" id="MobiDB-lite"/>
    </source>
</evidence>
<gene>
    <name evidence="3" type="ORF">AWM74_05285</name>
</gene>
<reference evidence="3 4" key="1">
    <citation type="journal article" date="2016" name="Genome Announc.">
        <title>Complete Genome Sequences of Aerococcus christensenii CCUG 28831T, Aerococcus sanguinicola CCUG 43001T, Aerococcus urinae CCUG 36881T, Aerococcus urinaeequi CCUG 28094T, Aerococcus urinaehominis CCUG 42038 BT, and Aerococcus viridans CCUG 4311T.</title>
        <authorList>
            <person name="Carkaci D."/>
            <person name="Dargis R."/>
            <person name="Nielsen X.C."/>
            <person name="Skovgaard O."/>
            <person name="Fuursted K."/>
            <person name="Christensen J.J."/>
        </authorList>
    </citation>
    <scope>NUCLEOTIDE SEQUENCE [LARGE SCALE GENOMIC DNA]</scope>
    <source>
        <strain evidence="3 4">CCUG28094</strain>
    </source>
</reference>
<dbReference type="EMBL" id="CP014162">
    <property type="protein sequence ID" value="AMB97679.1"/>
    <property type="molecule type" value="Genomic_DNA"/>
</dbReference>
<dbReference type="GeneID" id="92866962"/>
<sequence>MKRLLLFSSLSVFLMACANQTIEENESVDAETSVSSEQSSSSEASEATYQSIVENFTLVTAEEVTDKINNGDAFYLFAGEENSQDATLFASKLEEASAILENPSTAGIESEIYYLDLTEVDDQATEAFVDEYDIESVPIFQFFEGQIYYSAISDIDSESITVEDIQYFINYPYSDEDVTAAPDVEDENGEA</sequence>
<dbReference type="Proteomes" id="UP000067698">
    <property type="component" value="Chromosome"/>
</dbReference>
<proteinExistence type="predicted"/>
<dbReference type="AlphaFoldDB" id="A0AAC8X0V2"/>
<organism evidence="3 4">
    <name type="scientific">Aerococcus urinaeequi</name>
    <dbReference type="NCBI Taxonomy" id="51665"/>
    <lineage>
        <taxon>Bacteria</taxon>
        <taxon>Bacillati</taxon>
        <taxon>Bacillota</taxon>
        <taxon>Bacilli</taxon>
        <taxon>Lactobacillales</taxon>
        <taxon>Aerococcaceae</taxon>
        <taxon>Aerococcus</taxon>
    </lineage>
</organism>
<keyword evidence="2" id="KW-0732">Signal</keyword>
<feature type="signal peptide" evidence="2">
    <location>
        <begin position="1"/>
        <end position="18"/>
    </location>
</feature>
<dbReference type="Gene3D" id="3.40.30.10">
    <property type="entry name" value="Glutaredoxin"/>
    <property type="match status" value="1"/>
</dbReference>
<reference evidence="4" key="2">
    <citation type="submission" date="2016-01" db="EMBL/GenBank/DDBJ databases">
        <title>Six Aerococcus type strain genome sequencing and assembly using PacBio and Illumina Hiseq.</title>
        <authorList>
            <person name="Carkaci D."/>
            <person name="Dargis R."/>
            <person name="Nielsen X.C."/>
            <person name="Skovgaard O."/>
            <person name="Fuursted K."/>
            <person name="Christensen J.J."/>
        </authorList>
    </citation>
    <scope>NUCLEOTIDE SEQUENCE [LARGE SCALE GENOMIC DNA]</scope>
    <source>
        <strain evidence="4">CCUG28094</strain>
    </source>
</reference>
<protein>
    <submittedName>
        <fullName evidence="3">Uncharacterized protein</fullName>
    </submittedName>
</protein>
<accession>A0AAC8X0V2</accession>
<feature type="region of interest" description="Disordered" evidence="1">
    <location>
        <begin position="25"/>
        <end position="46"/>
    </location>
</feature>
<dbReference type="RefSeq" id="WP_026465660.1">
    <property type="nucleotide sequence ID" value="NZ_CANSXX010000034.1"/>
</dbReference>
<dbReference type="PROSITE" id="PS51257">
    <property type="entry name" value="PROKAR_LIPOPROTEIN"/>
    <property type="match status" value="1"/>
</dbReference>
<dbReference type="Pfam" id="PF20207">
    <property type="entry name" value="DUF6568"/>
    <property type="match status" value="1"/>
</dbReference>
<evidence type="ECO:0000313" key="3">
    <source>
        <dbReference type="EMBL" id="AMB97679.1"/>
    </source>
</evidence>
<feature type="chain" id="PRO_5042042157" evidence="2">
    <location>
        <begin position="19"/>
        <end position="191"/>
    </location>
</feature>
<name>A0AAC8X0V2_9LACT</name>